<dbReference type="InterPro" id="IPR016185">
    <property type="entry name" value="PreATP-grasp_dom_sf"/>
</dbReference>
<protein>
    <recommendedName>
        <fullName evidence="4">Biotin carboxylation domain-containing protein</fullName>
    </recommendedName>
</protein>
<accession>A0A2K5VXQ3</accession>
<reference evidence="5" key="3">
    <citation type="submission" date="2025-09" db="UniProtKB">
        <authorList>
            <consortium name="Ensembl"/>
        </authorList>
    </citation>
    <scope>IDENTIFICATION</scope>
</reference>
<evidence type="ECO:0000256" key="3">
    <source>
        <dbReference type="ARBA" id="ARBA00022840"/>
    </source>
</evidence>
<evidence type="ECO:0000313" key="5">
    <source>
        <dbReference type="Ensembl" id="ENSMFAP00000029601.1"/>
    </source>
</evidence>
<dbReference type="AlphaFoldDB" id="A0A2K5VXQ3"/>
<dbReference type="SUPFAM" id="SSF52440">
    <property type="entry name" value="PreATP-grasp domain"/>
    <property type="match status" value="1"/>
</dbReference>
<evidence type="ECO:0000256" key="2">
    <source>
        <dbReference type="ARBA" id="ARBA00022741"/>
    </source>
</evidence>
<dbReference type="Pfam" id="PF00289">
    <property type="entry name" value="Biotin_carb_N"/>
    <property type="match status" value="1"/>
</dbReference>
<dbReference type="InterPro" id="IPR049076">
    <property type="entry name" value="ACCA"/>
</dbReference>
<feature type="domain" description="Biotin carboxylation" evidence="4">
    <location>
        <begin position="57"/>
        <end position="205"/>
    </location>
</feature>
<dbReference type="GO" id="GO:0003989">
    <property type="term" value="F:acetyl-CoA carboxylase activity"/>
    <property type="evidence" value="ECO:0007669"/>
    <property type="project" value="InterPro"/>
</dbReference>
<sequence length="205" mass="23316">MVVHLCDPCYPRRSRLPSMSGLHLVKRGREHKKLDLHRDFTVASPAEFVTRFGGDRVIEKVLIANNGIAAVKCMRSIRRWAYEMFRNERAIRFVVMVTPEDLKANAEYIKMADQYVPVPGGPNNNNYANVELIVDIAKRIPVQAVWAGWGHASENPKLPELLCKNGVAFLGRVYPHQIHGNWGVAGTFCWVWPSFYSCPVKQRSL</sequence>
<evidence type="ECO:0000313" key="6">
    <source>
        <dbReference type="Proteomes" id="UP000233100"/>
    </source>
</evidence>
<name>A0A2K5VXQ3_MACFA</name>
<dbReference type="Gene3D" id="3.40.50.20">
    <property type="match status" value="1"/>
</dbReference>
<dbReference type="GO" id="GO:0005524">
    <property type="term" value="F:ATP binding"/>
    <property type="evidence" value="ECO:0007669"/>
    <property type="project" value="UniProtKB-KW"/>
</dbReference>
<organism evidence="5 6">
    <name type="scientific">Macaca fascicularis</name>
    <name type="common">Crab-eating macaque</name>
    <name type="synonym">Cynomolgus monkey</name>
    <dbReference type="NCBI Taxonomy" id="9541"/>
    <lineage>
        <taxon>Eukaryota</taxon>
        <taxon>Metazoa</taxon>
        <taxon>Chordata</taxon>
        <taxon>Craniata</taxon>
        <taxon>Vertebrata</taxon>
        <taxon>Euteleostomi</taxon>
        <taxon>Mammalia</taxon>
        <taxon>Eutheria</taxon>
        <taxon>Euarchontoglires</taxon>
        <taxon>Primates</taxon>
        <taxon>Haplorrhini</taxon>
        <taxon>Catarrhini</taxon>
        <taxon>Cercopithecidae</taxon>
        <taxon>Cercopithecinae</taxon>
        <taxon>Macaca</taxon>
    </lineage>
</organism>
<dbReference type="Proteomes" id="UP000233100">
    <property type="component" value="Chromosome 11"/>
</dbReference>
<proteinExistence type="predicted"/>
<dbReference type="InterPro" id="IPR011764">
    <property type="entry name" value="Biotin_carboxylation_dom"/>
</dbReference>
<keyword evidence="2" id="KW-0547">Nucleotide-binding</keyword>
<keyword evidence="3" id="KW-0067">ATP-binding</keyword>
<evidence type="ECO:0000259" key="4">
    <source>
        <dbReference type="PROSITE" id="PS50979"/>
    </source>
</evidence>
<reference evidence="5 6" key="1">
    <citation type="submission" date="2013-03" db="EMBL/GenBank/DDBJ databases">
        <authorList>
            <person name="Warren W."/>
            <person name="Wilson R.K."/>
        </authorList>
    </citation>
    <scope>NUCLEOTIDE SEQUENCE</scope>
</reference>
<dbReference type="PANTHER" id="PTHR45728">
    <property type="entry name" value="ACETYL-COA CARBOXYLASE, ISOFORM A"/>
    <property type="match status" value="1"/>
</dbReference>
<keyword evidence="1" id="KW-0436">Ligase</keyword>
<reference evidence="5" key="2">
    <citation type="submission" date="2025-08" db="UniProtKB">
        <authorList>
            <consortium name="Ensembl"/>
        </authorList>
    </citation>
    <scope>IDENTIFICATION</scope>
</reference>
<dbReference type="Ensembl" id="ENSMFAT00000003800.2">
    <property type="protein sequence ID" value="ENSMFAP00000029601.1"/>
    <property type="gene ID" value="ENSMFAG00000060717.1"/>
</dbReference>
<dbReference type="GO" id="GO:0005739">
    <property type="term" value="C:mitochondrion"/>
    <property type="evidence" value="ECO:0007669"/>
    <property type="project" value="TreeGrafter"/>
</dbReference>
<keyword evidence="6" id="KW-1185">Reference proteome</keyword>
<dbReference type="InterPro" id="IPR005481">
    <property type="entry name" value="BC-like_N"/>
</dbReference>
<dbReference type="PANTHER" id="PTHR45728:SF1">
    <property type="entry name" value="ACETYL-COA CARBOXYLASE 2"/>
    <property type="match status" value="1"/>
</dbReference>
<evidence type="ECO:0000256" key="1">
    <source>
        <dbReference type="ARBA" id="ARBA00022598"/>
    </source>
</evidence>
<dbReference type="PROSITE" id="PS50979">
    <property type="entry name" value="BC"/>
    <property type="match status" value="1"/>
</dbReference>
<dbReference type="GeneTree" id="ENSGT00940000155049"/>
<dbReference type="GO" id="GO:0006633">
    <property type="term" value="P:fatty acid biosynthetic process"/>
    <property type="evidence" value="ECO:0007669"/>
    <property type="project" value="TreeGrafter"/>
</dbReference>
<dbReference type="VEuPathDB" id="HostDB:ENSMFAG00000041953"/>